<evidence type="ECO:0000256" key="1">
    <source>
        <dbReference type="SAM" id="MobiDB-lite"/>
    </source>
</evidence>
<evidence type="ECO:0000313" key="3">
    <source>
        <dbReference type="Proteomes" id="UP000019760"/>
    </source>
</evidence>
<proteinExistence type="predicted"/>
<comment type="caution">
    <text evidence="2">The sequence shown here is derived from an EMBL/GenBank/DDBJ whole genome shotgun (WGS) entry which is preliminary data.</text>
</comment>
<name>A0A023D8N0_ACIMT</name>
<dbReference type="Proteomes" id="UP000019760">
    <property type="component" value="Unassembled WGS sequence"/>
</dbReference>
<organism evidence="2 3">
    <name type="scientific">Acidomonas methanolica NBRC 104435</name>
    <dbReference type="NCBI Taxonomy" id="1231351"/>
    <lineage>
        <taxon>Bacteria</taxon>
        <taxon>Pseudomonadati</taxon>
        <taxon>Pseudomonadota</taxon>
        <taxon>Alphaproteobacteria</taxon>
        <taxon>Acetobacterales</taxon>
        <taxon>Acetobacteraceae</taxon>
        <taxon>Acidomonas</taxon>
    </lineage>
</organism>
<feature type="region of interest" description="Disordered" evidence="1">
    <location>
        <begin position="1"/>
        <end position="40"/>
    </location>
</feature>
<keyword evidence="3" id="KW-1185">Reference proteome</keyword>
<dbReference type="AlphaFoldDB" id="A0A023D8N0"/>
<reference evidence="3" key="1">
    <citation type="journal article" date="2014" name="FEMS Microbiol. Lett.">
        <title>Draft Genomic DNA Sequence of the Facultatively Methylotrophic Bacterium Acidomonas methanolica type strain MB58.</title>
        <authorList>
            <person name="Higashiura N."/>
            <person name="Hadano H."/>
            <person name="Hirakawa H."/>
            <person name="Matsutani M."/>
            <person name="Takabe S."/>
            <person name="Matsushita K."/>
            <person name="Azuma Y."/>
        </authorList>
    </citation>
    <scope>NUCLEOTIDE SEQUENCE [LARGE SCALE GENOMIC DNA]</scope>
    <source>
        <strain evidence="3">MB58</strain>
    </source>
</reference>
<evidence type="ECO:0000313" key="2">
    <source>
        <dbReference type="EMBL" id="GAJ30146.1"/>
    </source>
</evidence>
<dbReference type="OrthoDB" id="7267582at2"/>
<sequence length="168" mass="18466">MPKLTRRSARPRLALEGGSGNRPSHRLSRRPPDLVSAQPQPDLFDHVAESGRAEERTHLSPLEVPVTLVSLAALGSGLRPDAWLYCLCPVPQSRRLLRDGLRLDRRAPLSLLERPALFALVAMLAEAGEACPSILRLRRALVQDFLEPDPDSSARAGAPCYWLVPAEN</sequence>
<protein>
    <submittedName>
        <fullName evidence="2">Uncharacterized protein</fullName>
    </submittedName>
</protein>
<reference evidence="2 3" key="2">
    <citation type="journal article" date="2014" name="FEMS Microbiol. Lett.">
        <title>Draft genomic DNA sequence of the facultatively methylotrophic bacterium Acidomonas methanolica type strain MB58.</title>
        <authorList>
            <person name="Higashiura N."/>
            <person name="Hadano H."/>
            <person name="Hirakawa H."/>
            <person name="Matsutani M."/>
            <person name="Takabe S."/>
            <person name="Matsushita K."/>
            <person name="Azuma Y."/>
        </authorList>
    </citation>
    <scope>NUCLEOTIDE SEQUENCE [LARGE SCALE GENOMIC DNA]</scope>
    <source>
        <strain evidence="2 3">MB58</strain>
    </source>
</reference>
<dbReference type="RefSeq" id="WP_052512112.1">
    <property type="nucleotide sequence ID" value="NZ_BAND01000106.1"/>
</dbReference>
<feature type="compositionally biased region" description="Basic residues" evidence="1">
    <location>
        <begin position="1"/>
        <end position="10"/>
    </location>
</feature>
<accession>A0A023D8N0</accession>
<dbReference type="EMBL" id="BAND01000106">
    <property type="protein sequence ID" value="GAJ30146.1"/>
    <property type="molecule type" value="Genomic_DNA"/>
</dbReference>
<gene>
    <name evidence="2" type="ORF">Amme_107_005</name>
</gene>